<dbReference type="Pfam" id="PF08751">
    <property type="entry name" value="TrwC"/>
    <property type="match status" value="1"/>
</dbReference>
<dbReference type="RefSeq" id="WP_343052674.1">
    <property type="nucleotide sequence ID" value="NZ_BAABEF010000001.1"/>
</dbReference>
<feature type="region of interest" description="Disordered" evidence="1">
    <location>
        <begin position="828"/>
        <end position="861"/>
    </location>
</feature>
<dbReference type="EMBL" id="JACCBF010000001">
    <property type="protein sequence ID" value="NYD31064.1"/>
    <property type="molecule type" value="Genomic_DNA"/>
</dbReference>
<feature type="compositionally biased region" description="Basic residues" evidence="1">
    <location>
        <begin position="830"/>
        <end position="840"/>
    </location>
</feature>
<organism evidence="3 4">
    <name type="scientific">Nocardioides kongjuensis</name>
    <dbReference type="NCBI Taxonomy" id="349522"/>
    <lineage>
        <taxon>Bacteria</taxon>
        <taxon>Bacillati</taxon>
        <taxon>Actinomycetota</taxon>
        <taxon>Actinomycetes</taxon>
        <taxon>Propionibacteriales</taxon>
        <taxon>Nocardioidaceae</taxon>
        <taxon>Nocardioides</taxon>
    </lineage>
</organism>
<keyword evidence="4" id="KW-1185">Reference proteome</keyword>
<protein>
    <submittedName>
        <fullName evidence="3">Conjugative relaxase-like TrwC/TraI family protein</fullName>
    </submittedName>
</protein>
<gene>
    <name evidence="3" type="ORF">BJ958_002610</name>
</gene>
<sequence length="861" mass="93359">MVHLHGGMKIYRGAAAAARHYVEADRSRADDYYLAEGSGVALRFVAGVDKLNQRVDLNKPADLERRADMDGESYERWVAGYDPDTGIAKGRLRKDDQAVRFVEVTVNGPKTWSLAAALHPEIAAAYDKAQMAAAEEIICWLAAYATTRVGPRGRQVQVPVEQIEAAVVRHFTSRAGDPHRHLHLQINARVWAQDAWRGLHTVGVRDSLEAINGIGHAAVMTNPEFRSALAEHGYTIDLETGEVTQLAPYARAFSARSRQIEANIDRYEAQWRQDHPGEEPGPAIRQTWDRRAWADARPDKVVPISGADLRNRWIEELVELGFRAPHRRPTTPSTPIGSLDREAMARRAVDRLGARLSAWNAADIRGEVEKLIASADVVARGAARRELAEDLTARAIEACVALVNREDTPEHVRALSSPDVLAVEYDLVAQIIRAGEREKITVVEGAAGAGKTRRLAATREQVEARGGRMIVATPTRKAAQVAAGEVGTETRAVAKLLHEHGFRWDDEGHWSRASASPTAPPLDSRTLLVVDEAGMLDQDSARALLALASGAGASVALIGDRHQLPAVGRGGVLDLAVRYAADRCIEHGGVHRFADPAYAELSLRMRSGARPGEVFDELVRRGEVVIHASDVERQDLLAVRASKGELVVADTREQVGRVNHLAHRVRVATGSASDDVVTASGEQIGVGDTIATRQNDAQVGVANREMWTVIDSSAAGLHVRGEAGQRVLPPAYVREHIELAYATTAYGAQGSTVDTAHVLIGDHTGAASAYVGMTRGRDHNVAHLVASSAEDARKRWIEVFGRDRADLGPSHAAGLAVEAIDRYGPMQARYTRRTSAPRRRPGPDITYRPPTVSSSGPGLGM</sequence>
<dbReference type="SUPFAM" id="SSF55464">
    <property type="entry name" value="Origin of replication-binding domain, RBD-like"/>
    <property type="match status" value="1"/>
</dbReference>
<name>A0A852RT24_9ACTN</name>
<evidence type="ECO:0000313" key="3">
    <source>
        <dbReference type="EMBL" id="NYD31064.1"/>
    </source>
</evidence>
<proteinExistence type="predicted"/>
<dbReference type="AlphaFoldDB" id="A0A852RT24"/>
<dbReference type="Gene3D" id="2.30.30.940">
    <property type="match status" value="1"/>
</dbReference>
<evidence type="ECO:0000259" key="2">
    <source>
        <dbReference type="Pfam" id="PF08751"/>
    </source>
</evidence>
<dbReference type="SUPFAM" id="SSF52540">
    <property type="entry name" value="P-loop containing nucleoside triphosphate hydrolases"/>
    <property type="match status" value="2"/>
</dbReference>
<evidence type="ECO:0000256" key="1">
    <source>
        <dbReference type="SAM" id="MobiDB-lite"/>
    </source>
</evidence>
<comment type="caution">
    <text evidence="3">The sequence shown here is derived from an EMBL/GenBank/DDBJ whole genome shotgun (WGS) entry which is preliminary data.</text>
</comment>
<dbReference type="Pfam" id="PF13604">
    <property type="entry name" value="AAA_30"/>
    <property type="match status" value="1"/>
</dbReference>
<accession>A0A852RT24</accession>
<dbReference type="InterPro" id="IPR027417">
    <property type="entry name" value="P-loop_NTPase"/>
</dbReference>
<feature type="domain" description="TrwC relaxase" evidence="2">
    <location>
        <begin position="16"/>
        <end position="319"/>
    </location>
</feature>
<feature type="compositionally biased region" description="Polar residues" evidence="1">
    <location>
        <begin position="851"/>
        <end position="861"/>
    </location>
</feature>
<evidence type="ECO:0000313" key="4">
    <source>
        <dbReference type="Proteomes" id="UP000582231"/>
    </source>
</evidence>
<dbReference type="Gene3D" id="3.40.50.300">
    <property type="entry name" value="P-loop containing nucleotide triphosphate hydrolases"/>
    <property type="match status" value="2"/>
</dbReference>
<dbReference type="InterPro" id="IPR014862">
    <property type="entry name" value="TrwC"/>
</dbReference>
<dbReference type="CDD" id="cd18809">
    <property type="entry name" value="SF1_C_RecD"/>
    <property type="match status" value="1"/>
</dbReference>
<dbReference type="NCBIfam" id="NF041492">
    <property type="entry name" value="MobF"/>
    <property type="match status" value="1"/>
</dbReference>
<dbReference type="Proteomes" id="UP000582231">
    <property type="component" value="Unassembled WGS sequence"/>
</dbReference>
<reference evidence="3 4" key="1">
    <citation type="submission" date="2020-07" db="EMBL/GenBank/DDBJ databases">
        <title>Sequencing the genomes of 1000 actinobacteria strains.</title>
        <authorList>
            <person name="Klenk H.-P."/>
        </authorList>
    </citation>
    <scope>NUCLEOTIDE SEQUENCE [LARGE SCALE GENOMIC DNA]</scope>
    <source>
        <strain evidence="3 4">DSM 19082</strain>
    </source>
</reference>